<dbReference type="GeneID" id="84580840"/>
<organism evidence="1 3">
    <name type="scientific">Capnocytophaga leadbetteri</name>
    <dbReference type="NCBI Taxonomy" id="327575"/>
    <lineage>
        <taxon>Bacteria</taxon>
        <taxon>Pseudomonadati</taxon>
        <taxon>Bacteroidota</taxon>
        <taxon>Flavobacteriia</taxon>
        <taxon>Flavobacteriales</taxon>
        <taxon>Flavobacteriaceae</taxon>
        <taxon>Capnocytophaga</taxon>
    </lineage>
</organism>
<name>A0A250F6U6_9FLAO</name>
<evidence type="ECO:0000313" key="2">
    <source>
        <dbReference type="EMBL" id="PTX06389.1"/>
    </source>
</evidence>
<gene>
    <name evidence="2" type="ORF">C8P65_10745</name>
    <name evidence="1" type="ORF">CGC53_00060</name>
</gene>
<evidence type="ECO:0000313" key="3">
    <source>
        <dbReference type="Proteomes" id="UP000217276"/>
    </source>
</evidence>
<reference evidence="3" key="2">
    <citation type="submission" date="2017-06" db="EMBL/GenBank/DDBJ databases">
        <title>Capnocytophaga spp. assemblies.</title>
        <authorList>
            <person name="Gulvik C.A."/>
        </authorList>
    </citation>
    <scope>NUCLEOTIDE SEQUENCE [LARGE SCALE GENOMIC DNA]</scope>
    <source>
        <strain evidence="3">H6253</strain>
    </source>
</reference>
<accession>A0A250F6U6</accession>
<dbReference type="EMBL" id="QBKG01000007">
    <property type="protein sequence ID" value="PTX06389.1"/>
    <property type="molecule type" value="Genomic_DNA"/>
</dbReference>
<reference evidence="2 4" key="3">
    <citation type="submission" date="2018-04" db="EMBL/GenBank/DDBJ databases">
        <title>Genomic Encyclopedia of Archaeal and Bacterial Type Strains, Phase II (KMG-II): from individual species to whole genera.</title>
        <authorList>
            <person name="Goeker M."/>
        </authorList>
    </citation>
    <scope>NUCLEOTIDE SEQUENCE [LARGE SCALE GENOMIC DNA]</scope>
    <source>
        <strain evidence="2 4">DSM 22902</strain>
    </source>
</reference>
<sequence length="168" mass="20199">MITNVLWRKKENNKDYYFNYKNPNEKDQALQFGNRMTIDAIEWNYKNKKYEISFAAKEFGDVLIEKDKIFIQYQTAEASFPAPNNIVIYTPTAEIEKVLTTPILPNGKKGGGFLQINKIISNKNNNLIREFENHLEVWVWEDERSPWIYHYFFNIDTYEFIFRLKSRY</sequence>
<keyword evidence="3" id="KW-1185">Reference proteome</keyword>
<dbReference type="Proteomes" id="UP000243985">
    <property type="component" value="Unassembled WGS sequence"/>
</dbReference>
<proteinExistence type="predicted"/>
<protein>
    <submittedName>
        <fullName evidence="1">Uncharacterized protein</fullName>
    </submittedName>
</protein>
<dbReference type="RefSeq" id="WP_095912809.1">
    <property type="nucleotide sequence ID" value="NZ_CAUUXC010000023.1"/>
</dbReference>
<evidence type="ECO:0000313" key="4">
    <source>
        <dbReference type="Proteomes" id="UP000243985"/>
    </source>
</evidence>
<dbReference type="EMBL" id="CP022384">
    <property type="protein sequence ID" value="ATA80860.1"/>
    <property type="molecule type" value="Genomic_DNA"/>
</dbReference>
<dbReference type="AlphaFoldDB" id="A0A250F6U6"/>
<dbReference type="KEGG" id="clk:CGC53_00060"/>
<evidence type="ECO:0000313" key="1">
    <source>
        <dbReference type="EMBL" id="ATA80860.1"/>
    </source>
</evidence>
<reference evidence="1" key="1">
    <citation type="journal article" date="2017" name="Genome Announc.">
        <title>Twelve Complete Reference Genomes of Clinical Isolates in the Capnocytophaga Genus.</title>
        <authorList>
            <person name="Villarma A."/>
            <person name="Gulvik C.A."/>
            <person name="Rowe L.A."/>
            <person name="Sheth M."/>
            <person name="Juieng P."/>
            <person name="Nicholson A.C."/>
            <person name="Loparev V.N."/>
            <person name="McQuiston J.R."/>
        </authorList>
    </citation>
    <scope>NUCLEOTIDE SEQUENCE</scope>
    <source>
        <strain evidence="1">H6253</strain>
    </source>
</reference>
<dbReference type="Proteomes" id="UP000217276">
    <property type="component" value="Chromosome"/>
</dbReference>